<evidence type="ECO:0000313" key="2">
    <source>
        <dbReference type="Proteomes" id="UP000256964"/>
    </source>
</evidence>
<proteinExistence type="predicted"/>
<dbReference type="EMBL" id="KZ857651">
    <property type="protein sequence ID" value="RDX39768.1"/>
    <property type="molecule type" value="Genomic_DNA"/>
</dbReference>
<reference evidence="1 2" key="1">
    <citation type="journal article" date="2018" name="Biotechnol. Biofuels">
        <title>Integrative visual omics of the white-rot fungus Polyporus brumalis exposes the biotechnological potential of its oxidative enzymes for delignifying raw plant biomass.</title>
        <authorList>
            <person name="Miyauchi S."/>
            <person name="Rancon A."/>
            <person name="Drula E."/>
            <person name="Hage H."/>
            <person name="Chaduli D."/>
            <person name="Favel A."/>
            <person name="Grisel S."/>
            <person name="Henrissat B."/>
            <person name="Herpoel-Gimbert I."/>
            <person name="Ruiz-Duenas F.J."/>
            <person name="Chevret D."/>
            <person name="Hainaut M."/>
            <person name="Lin J."/>
            <person name="Wang M."/>
            <person name="Pangilinan J."/>
            <person name="Lipzen A."/>
            <person name="Lesage-Meessen L."/>
            <person name="Navarro D."/>
            <person name="Riley R."/>
            <person name="Grigoriev I.V."/>
            <person name="Zhou S."/>
            <person name="Raouche S."/>
            <person name="Rosso M.N."/>
        </authorList>
    </citation>
    <scope>NUCLEOTIDE SEQUENCE [LARGE SCALE GENOMIC DNA]</scope>
    <source>
        <strain evidence="1 2">BRFM 1820</strain>
    </source>
</reference>
<accession>A0A371CHK9</accession>
<sequence length="204" mass="22494">MATEARTRSQGVPRRNEHGRLFGDFARSEKCASLLLTTTAAPACLRPPLTCAACSRICAVSARSLSALRHRPLRTVPEDAFKQIWLGLEAAARFVFRRRSTSTASATPRPQLRQRPGDLRRLQHAWEICTKVRTNCHELDARSRCVLRRTCRVPDGLGAAKRLATGQARHCRTPLAQNVLEAGRHAIAPKSSSVEHSLEGASEV</sequence>
<gene>
    <name evidence="1" type="ORF">OH76DRAFT_1413363</name>
</gene>
<keyword evidence="2" id="KW-1185">Reference proteome</keyword>
<protein>
    <submittedName>
        <fullName evidence="1">Uncharacterized protein</fullName>
    </submittedName>
</protein>
<dbReference type="AlphaFoldDB" id="A0A371CHK9"/>
<organism evidence="1 2">
    <name type="scientific">Lentinus brumalis</name>
    <dbReference type="NCBI Taxonomy" id="2498619"/>
    <lineage>
        <taxon>Eukaryota</taxon>
        <taxon>Fungi</taxon>
        <taxon>Dikarya</taxon>
        <taxon>Basidiomycota</taxon>
        <taxon>Agaricomycotina</taxon>
        <taxon>Agaricomycetes</taxon>
        <taxon>Polyporales</taxon>
        <taxon>Polyporaceae</taxon>
        <taxon>Lentinus</taxon>
    </lineage>
</organism>
<evidence type="ECO:0000313" key="1">
    <source>
        <dbReference type="EMBL" id="RDX39768.1"/>
    </source>
</evidence>
<name>A0A371CHK9_9APHY</name>
<dbReference type="Proteomes" id="UP000256964">
    <property type="component" value="Unassembled WGS sequence"/>
</dbReference>